<gene>
    <name evidence="8" type="ORF">CL6EHI_119910</name>
</gene>
<keyword evidence="5 6" id="KW-0472">Membrane</keyword>
<organism evidence="8 9">
    <name type="scientific">Entamoeba histolytica</name>
    <dbReference type="NCBI Taxonomy" id="5759"/>
    <lineage>
        <taxon>Eukaryota</taxon>
        <taxon>Amoebozoa</taxon>
        <taxon>Evosea</taxon>
        <taxon>Archamoebae</taxon>
        <taxon>Mastigamoebida</taxon>
        <taxon>Entamoebidae</taxon>
        <taxon>Entamoeba</taxon>
    </lineage>
</organism>
<dbReference type="VEuPathDB" id="AmoebaDB:EHI8A_108740"/>
<dbReference type="InterPro" id="IPR036938">
    <property type="entry name" value="PAP2/HPO_sf"/>
</dbReference>
<evidence type="ECO:0000256" key="6">
    <source>
        <dbReference type="SAM" id="Phobius"/>
    </source>
</evidence>
<name>A0A5K1VI39_ENTHI</name>
<feature type="transmembrane region" description="Helical" evidence="6">
    <location>
        <begin position="7"/>
        <end position="31"/>
    </location>
</feature>
<dbReference type="EMBL" id="BDEQ01000001">
    <property type="protein sequence ID" value="GAT98213.1"/>
    <property type="molecule type" value="Genomic_DNA"/>
</dbReference>
<comment type="subcellular location">
    <subcellularLocation>
        <location evidence="1">Membrane</location>
        <topology evidence="1">Multi-pass membrane protein</topology>
    </subcellularLocation>
</comment>
<dbReference type="FunFam" id="1.20.144.10:FF:000025">
    <property type="entry name" value="Lipid phosphate phosphatase, putative"/>
    <property type="match status" value="1"/>
</dbReference>
<dbReference type="VEuPathDB" id="AmoebaDB:KM1_179090"/>
<dbReference type="PANTHER" id="PTHR10165:SF35">
    <property type="entry name" value="RE23632P"/>
    <property type="match status" value="1"/>
</dbReference>
<accession>A0A5K1VI39</accession>
<protein>
    <submittedName>
        <fullName evidence="8">Lipid phosphate phosphatase putative</fullName>
    </submittedName>
</protein>
<evidence type="ECO:0000256" key="2">
    <source>
        <dbReference type="ARBA" id="ARBA00008816"/>
    </source>
</evidence>
<comment type="similarity">
    <text evidence="2">Belongs to the PA-phosphatase related phosphoesterase family.</text>
</comment>
<evidence type="ECO:0000256" key="5">
    <source>
        <dbReference type="ARBA" id="ARBA00023136"/>
    </source>
</evidence>
<dbReference type="Gene3D" id="1.20.144.10">
    <property type="entry name" value="Phosphatidic acid phosphatase type 2/haloperoxidase"/>
    <property type="match status" value="2"/>
</dbReference>
<dbReference type="GO" id="GO:0016020">
    <property type="term" value="C:membrane"/>
    <property type="evidence" value="ECO:0007669"/>
    <property type="project" value="UniProtKB-SubCell"/>
</dbReference>
<evidence type="ECO:0000259" key="7">
    <source>
        <dbReference type="SMART" id="SM00014"/>
    </source>
</evidence>
<evidence type="ECO:0000256" key="3">
    <source>
        <dbReference type="ARBA" id="ARBA00022692"/>
    </source>
</evidence>
<dbReference type="VEuPathDB" id="AmoebaDB:EHI5A_124650"/>
<dbReference type="InterPro" id="IPR000326">
    <property type="entry name" value="PAP2/HPO"/>
</dbReference>
<dbReference type="VEuPathDB" id="AmoebaDB:EHI_119910"/>
<dbReference type="SUPFAM" id="SSF48317">
    <property type="entry name" value="Acid phosphatase/Vanadium-dependent haloperoxidase"/>
    <property type="match status" value="1"/>
</dbReference>
<feature type="transmembrane region" description="Helical" evidence="6">
    <location>
        <begin position="90"/>
        <end position="111"/>
    </location>
</feature>
<feature type="transmembrane region" description="Helical" evidence="6">
    <location>
        <begin position="59"/>
        <end position="78"/>
    </location>
</feature>
<feature type="domain" description="Phosphatidic acid phosphatase type 2/haloperoxidase" evidence="7">
    <location>
        <begin position="88"/>
        <end position="212"/>
    </location>
</feature>
<evidence type="ECO:0000256" key="4">
    <source>
        <dbReference type="ARBA" id="ARBA00022989"/>
    </source>
</evidence>
<dbReference type="CDD" id="cd03390">
    <property type="entry name" value="PAP2_containing_1_like"/>
    <property type="match status" value="1"/>
</dbReference>
<keyword evidence="4 6" id="KW-1133">Transmembrane helix</keyword>
<evidence type="ECO:0000313" key="9">
    <source>
        <dbReference type="Proteomes" id="UP000078387"/>
    </source>
</evidence>
<dbReference type="SMART" id="SM00014">
    <property type="entry name" value="acidPPc"/>
    <property type="match status" value="1"/>
</dbReference>
<dbReference type="AlphaFoldDB" id="A0A5K1VI39"/>
<reference evidence="8 9" key="1">
    <citation type="submission" date="2016-05" db="EMBL/GenBank/DDBJ databases">
        <title>First whole genome sequencing of Entamoeba histolytica HM1:IMSS-clone-6.</title>
        <authorList>
            <person name="Mukherjee Avik.K."/>
            <person name="Izumyama S."/>
            <person name="Nakada-Tsukui K."/>
            <person name="Nozaki T."/>
        </authorList>
    </citation>
    <scope>NUCLEOTIDE SEQUENCE [LARGE SCALE GENOMIC DNA]</scope>
    <source>
        <strain evidence="8 9">HM1:IMSS clone 6</strain>
    </source>
</reference>
<dbReference type="Proteomes" id="UP000078387">
    <property type="component" value="Unassembled WGS sequence"/>
</dbReference>
<sequence>MNKVLNILFQIGGDIIYIIVTGAVAAVLTFIDGFHMEVPGGENNVNVLYPYRDSTFSEAVAGIVIYASTILIIIAFQIKRLSFKHTIFTFIGLGASVTTWLMFVQGGKIYAGRPRPNMYALVAQGKEKDAWKSFPSGHSAASFCGYTYLSLYIAGELRIFSDRPELWRMIPVIIPMFLAGIIVLTRTRDYYHNFSDVLAGSIIGILSACIGYFSKFESLFSPKAGEIRLTCRNHKKNNEDIPDEEMAEMS</sequence>
<feature type="transmembrane region" description="Helical" evidence="6">
    <location>
        <begin position="197"/>
        <end position="214"/>
    </location>
</feature>
<evidence type="ECO:0000256" key="1">
    <source>
        <dbReference type="ARBA" id="ARBA00004141"/>
    </source>
</evidence>
<proteinExistence type="inferred from homology"/>
<feature type="transmembrane region" description="Helical" evidence="6">
    <location>
        <begin position="166"/>
        <end position="185"/>
    </location>
</feature>
<dbReference type="Pfam" id="PF01569">
    <property type="entry name" value="PAP2"/>
    <property type="match status" value="1"/>
</dbReference>
<dbReference type="GO" id="GO:0006644">
    <property type="term" value="P:phospholipid metabolic process"/>
    <property type="evidence" value="ECO:0007669"/>
    <property type="project" value="InterPro"/>
</dbReference>
<dbReference type="PANTHER" id="PTHR10165">
    <property type="entry name" value="LIPID PHOSPHATE PHOSPHATASE"/>
    <property type="match status" value="1"/>
</dbReference>
<keyword evidence="3 6" id="KW-0812">Transmembrane</keyword>
<dbReference type="VEuPathDB" id="AmoebaDB:EHI8A_108750"/>
<dbReference type="GO" id="GO:0046839">
    <property type="term" value="P:phospholipid dephosphorylation"/>
    <property type="evidence" value="ECO:0007669"/>
    <property type="project" value="TreeGrafter"/>
</dbReference>
<dbReference type="VEuPathDB" id="AmoebaDB:EHI7A_099730"/>
<dbReference type="OMA" id="YASTIMI"/>
<evidence type="ECO:0000313" key="8">
    <source>
        <dbReference type="EMBL" id="GAT98213.1"/>
    </source>
</evidence>
<dbReference type="InterPro" id="IPR043216">
    <property type="entry name" value="PAP-like"/>
</dbReference>
<dbReference type="GO" id="GO:0008195">
    <property type="term" value="F:phosphatidate phosphatase activity"/>
    <property type="evidence" value="ECO:0007669"/>
    <property type="project" value="TreeGrafter"/>
</dbReference>
<comment type="caution">
    <text evidence="8">The sequence shown here is derived from an EMBL/GenBank/DDBJ whole genome shotgun (WGS) entry which is preliminary data.</text>
</comment>